<proteinExistence type="predicted"/>
<dbReference type="AlphaFoldDB" id="A0A7K0DEI6"/>
<name>A0A7K0DEI6_9NOCA</name>
<comment type="caution">
    <text evidence="2">The sequence shown here is derived from an EMBL/GenBank/DDBJ whole genome shotgun (WGS) entry which is preliminary data.</text>
</comment>
<reference evidence="2 3" key="1">
    <citation type="submission" date="2019-10" db="EMBL/GenBank/DDBJ databases">
        <title>Nocardia macrotermitis sp. nov. and Nocardia aurantia sp. nov., isolated from the gut of fungus growing-termite Macrotermes natalensis.</title>
        <authorList>
            <person name="Benndorf R."/>
            <person name="Schwitalla J."/>
            <person name="Martin K."/>
            <person name="De Beer W."/>
            <person name="Kaster A.-K."/>
            <person name="Vollmers J."/>
            <person name="Poulsen M."/>
            <person name="Beemelmanns C."/>
        </authorList>
    </citation>
    <scope>NUCLEOTIDE SEQUENCE [LARGE SCALE GENOMIC DNA]</scope>
    <source>
        <strain evidence="2 3">RB20</strain>
    </source>
</reference>
<evidence type="ECO:0000313" key="3">
    <source>
        <dbReference type="Proteomes" id="UP000438448"/>
    </source>
</evidence>
<dbReference type="OrthoDB" id="5244221at2"/>
<dbReference type="InterPro" id="IPR016566">
    <property type="entry name" value="UCP010219"/>
</dbReference>
<keyword evidence="1" id="KW-0812">Transmembrane</keyword>
<feature type="transmembrane region" description="Helical" evidence="1">
    <location>
        <begin position="81"/>
        <end position="101"/>
    </location>
</feature>
<keyword evidence="3" id="KW-1185">Reference proteome</keyword>
<dbReference type="EMBL" id="WEGK01000024">
    <property type="protein sequence ID" value="MQY23921.1"/>
    <property type="molecule type" value="Genomic_DNA"/>
</dbReference>
<dbReference type="RefSeq" id="WP_153415654.1">
    <property type="nucleotide sequence ID" value="NZ_WEGK01000024.1"/>
</dbReference>
<feature type="transmembrane region" description="Helical" evidence="1">
    <location>
        <begin position="44"/>
        <end position="69"/>
    </location>
</feature>
<feature type="transmembrane region" description="Helical" evidence="1">
    <location>
        <begin position="154"/>
        <end position="180"/>
    </location>
</feature>
<dbReference type="Proteomes" id="UP000438448">
    <property type="component" value="Unassembled WGS sequence"/>
</dbReference>
<keyword evidence="1" id="KW-1133">Transmembrane helix</keyword>
<gene>
    <name evidence="2" type="ORF">NRB20_70540</name>
</gene>
<dbReference type="Pfam" id="PF11361">
    <property type="entry name" value="DUF3159"/>
    <property type="match status" value="1"/>
</dbReference>
<feature type="transmembrane region" description="Helical" evidence="1">
    <location>
        <begin position="192"/>
        <end position="210"/>
    </location>
</feature>
<accession>A0A7K0DEI6</accession>
<evidence type="ECO:0000313" key="2">
    <source>
        <dbReference type="EMBL" id="MQY23921.1"/>
    </source>
</evidence>
<sequence>MNRTDRNNTDDHAPAEPGRAVDLNTALLEGVGGISGMVYTALPVIAFVTANAFCALPIAIGVALGVGLVLTGWRIKRGERLSSAVGGLAGVAVAGGIAAWTGSASDFFVIGIWAALLCGIVTLISLLARRPLTGIAWNAVHGGKHPWRADRPTLLAHDIATLAATFVFAARFAVMQWLYLADATGPLAVAKIAMGTPLTALTVLVIIWAFRRSTRRLITTAPAE</sequence>
<protein>
    <recommendedName>
        <fullName evidence="4">DUF3159 domain-containing protein</fullName>
    </recommendedName>
</protein>
<evidence type="ECO:0008006" key="4">
    <source>
        <dbReference type="Google" id="ProtNLM"/>
    </source>
</evidence>
<keyword evidence="1" id="KW-0472">Membrane</keyword>
<feature type="transmembrane region" description="Helical" evidence="1">
    <location>
        <begin position="107"/>
        <end position="128"/>
    </location>
</feature>
<organism evidence="2 3">
    <name type="scientific">Nocardia macrotermitis</name>
    <dbReference type="NCBI Taxonomy" id="2585198"/>
    <lineage>
        <taxon>Bacteria</taxon>
        <taxon>Bacillati</taxon>
        <taxon>Actinomycetota</taxon>
        <taxon>Actinomycetes</taxon>
        <taxon>Mycobacteriales</taxon>
        <taxon>Nocardiaceae</taxon>
        <taxon>Nocardia</taxon>
    </lineage>
</organism>
<evidence type="ECO:0000256" key="1">
    <source>
        <dbReference type="SAM" id="Phobius"/>
    </source>
</evidence>